<dbReference type="InterPro" id="IPR041679">
    <property type="entry name" value="DNA2/NAM7-like_C"/>
</dbReference>
<reference evidence="3" key="1">
    <citation type="journal article" date="2019" name="Environ. Microbiol.">
        <title>Fungal ecological strategies reflected in gene transcription - a case study of two litter decomposers.</title>
        <authorList>
            <person name="Barbi F."/>
            <person name="Kohler A."/>
            <person name="Barry K."/>
            <person name="Baskaran P."/>
            <person name="Daum C."/>
            <person name="Fauchery L."/>
            <person name="Ihrmark K."/>
            <person name="Kuo A."/>
            <person name="LaButti K."/>
            <person name="Lipzen A."/>
            <person name="Morin E."/>
            <person name="Grigoriev I.V."/>
            <person name="Henrissat B."/>
            <person name="Lindahl B."/>
            <person name="Martin F."/>
        </authorList>
    </citation>
    <scope>NUCLEOTIDE SEQUENCE</scope>
    <source>
        <strain evidence="3">JB14</strain>
    </source>
</reference>
<name>A0A6A4I8M6_9AGAR</name>
<protein>
    <recommendedName>
        <fullName evidence="2">DNA2/NAM7 helicase-like C-terminal domain-containing protein</fullName>
    </recommendedName>
</protein>
<dbReference type="InterPro" id="IPR027417">
    <property type="entry name" value="P-loop_NTPase"/>
</dbReference>
<dbReference type="PANTHER" id="PTHR10887:SF495">
    <property type="entry name" value="HELICASE SENATAXIN ISOFORM X1-RELATED"/>
    <property type="match status" value="1"/>
</dbReference>
<dbReference type="EMBL" id="ML769411">
    <property type="protein sequence ID" value="KAE9405144.1"/>
    <property type="molecule type" value="Genomic_DNA"/>
</dbReference>
<evidence type="ECO:0000313" key="4">
    <source>
        <dbReference type="Proteomes" id="UP000799118"/>
    </source>
</evidence>
<gene>
    <name evidence="3" type="ORF">BT96DRAFT_988692</name>
</gene>
<feature type="domain" description="DNA2/NAM7 helicase-like C-terminal" evidence="2">
    <location>
        <begin position="485"/>
        <end position="570"/>
    </location>
</feature>
<dbReference type="PANTHER" id="PTHR10887">
    <property type="entry name" value="DNA2/NAM7 HELICASE FAMILY"/>
    <property type="match status" value="1"/>
</dbReference>
<sequence length="612" mass="68548">MASPPHEPRSPPPSSDKEKLELNQNLLSGKDRYGSLNTSPSLVLVCDESELTRGTIGPFKDSAEPLGVSIGLHPKDQTIISLAIVVQGKPKRRCLIIQFSTQLGRNVRRGSLIFDTEKVREMIQEVLCRPVGFYAFDLAPLALALYRDLGIRISHGVDVQSALPQPGRSEDRGPRSRGNRDQMPEVRERRKTPLDAISAIIGGESSVQLIRQNITSAFADLTYDMSAKSSRLATRTQIFQRAWAAQFLSVFENASEAFSTVPPIDTTVKRFPDIKLDILAKWAADSIRLHYMNSLETVHEVNGLSNDSNGPQVRSSIYKNKLRPDRQIRVQLSNENGSFSISGTTGGVEGRSAAFTMLVKLFTRAIPIHTLVIDEASQIEIGDYVPVFMKAIGTLQKVCLIGDDKQLPPHGQEDIQSLQSVFEVEHFKNHLYLLDTQYRMPPQMGDFISQNVYDGLLKSNPTHPITNKTIACRFINVLGNEQMNIGILSKSYRIVTPYDSQRNYIENSMKAEGLNWEDKVFNVDSFQGNEDNYIIVSIVRSMRIGFLSNLRRTNVMLTRFKRGMFIVTSKKFVTGPGEATLVGQLASHFEKEMGPEVWMNLKDMEEGKLVLK</sequence>
<dbReference type="AlphaFoldDB" id="A0A6A4I8M6"/>
<dbReference type="InterPro" id="IPR047187">
    <property type="entry name" value="SF1_C_Upf1"/>
</dbReference>
<proteinExistence type="predicted"/>
<keyword evidence="4" id="KW-1185">Reference proteome</keyword>
<evidence type="ECO:0000256" key="1">
    <source>
        <dbReference type="SAM" id="MobiDB-lite"/>
    </source>
</evidence>
<evidence type="ECO:0000313" key="3">
    <source>
        <dbReference type="EMBL" id="KAE9405144.1"/>
    </source>
</evidence>
<dbReference type="SUPFAM" id="SSF52540">
    <property type="entry name" value="P-loop containing nucleoside triphosphate hydrolases"/>
    <property type="match status" value="1"/>
</dbReference>
<dbReference type="CDD" id="cd18808">
    <property type="entry name" value="SF1_C_Upf1"/>
    <property type="match status" value="1"/>
</dbReference>
<dbReference type="Pfam" id="PF13087">
    <property type="entry name" value="AAA_12"/>
    <property type="match status" value="1"/>
</dbReference>
<feature type="compositionally biased region" description="Basic and acidic residues" evidence="1">
    <location>
        <begin position="168"/>
        <end position="190"/>
    </location>
</feature>
<feature type="region of interest" description="Disordered" evidence="1">
    <location>
        <begin position="162"/>
        <end position="190"/>
    </location>
</feature>
<dbReference type="InterPro" id="IPR045055">
    <property type="entry name" value="DNA2/NAM7-like"/>
</dbReference>
<dbReference type="Gene3D" id="3.40.50.300">
    <property type="entry name" value="P-loop containing nucleotide triphosphate hydrolases"/>
    <property type="match status" value="2"/>
</dbReference>
<dbReference type="OrthoDB" id="6513042at2759"/>
<dbReference type="Proteomes" id="UP000799118">
    <property type="component" value="Unassembled WGS sequence"/>
</dbReference>
<organism evidence="3 4">
    <name type="scientific">Gymnopus androsaceus JB14</name>
    <dbReference type="NCBI Taxonomy" id="1447944"/>
    <lineage>
        <taxon>Eukaryota</taxon>
        <taxon>Fungi</taxon>
        <taxon>Dikarya</taxon>
        <taxon>Basidiomycota</taxon>
        <taxon>Agaricomycotina</taxon>
        <taxon>Agaricomycetes</taxon>
        <taxon>Agaricomycetidae</taxon>
        <taxon>Agaricales</taxon>
        <taxon>Marasmiineae</taxon>
        <taxon>Omphalotaceae</taxon>
        <taxon>Gymnopus</taxon>
    </lineage>
</organism>
<evidence type="ECO:0000259" key="2">
    <source>
        <dbReference type="Pfam" id="PF13087"/>
    </source>
</evidence>
<accession>A0A6A4I8M6</accession>